<keyword evidence="3" id="KW-1185">Reference proteome</keyword>
<accession>A0A562UTU0</accession>
<dbReference type="OrthoDB" id="7619493at2"/>
<evidence type="ECO:0000313" key="3">
    <source>
        <dbReference type="Proteomes" id="UP000320547"/>
    </source>
</evidence>
<feature type="transmembrane region" description="Helical" evidence="1">
    <location>
        <begin position="37"/>
        <end position="55"/>
    </location>
</feature>
<dbReference type="STRING" id="476157.GCA_001663155_00103"/>
<name>A0A562UTU0_9SPHN</name>
<reference evidence="2 3" key="1">
    <citation type="submission" date="2019-07" db="EMBL/GenBank/DDBJ databases">
        <title>Genomic Encyclopedia of Archaeal and Bacterial Type Strains, Phase II (KMG-II): from individual species to whole genera.</title>
        <authorList>
            <person name="Goeker M."/>
        </authorList>
    </citation>
    <scope>NUCLEOTIDE SEQUENCE [LARGE SCALE GENOMIC DNA]</scope>
    <source>
        <strain evidence="2 3">ATCC BAA-2084</strain>
    </source>
</reference>
<dbReference type="AlphaFoldDB" id="A0A562UTU0"/>
<dbReference type="RefSeq" id="WP_067596462.1">
    <property type="nucleotide sequence ID" value="NZ_CP015963.1"/>
</dbReference>
<keyword evidence="1" id="KW-1133">Transmembrane helix</keyword>
<keyword evidence="1" id="KW-0472">Membrane</keyword>
<feature type="transmembrane region" description="Helical" evidence="1">
    <location>
        <begin position="12"/>
        <end position="31"/>
    </location>
</feature>
<sequence length="129" mass="13730">MSGNNDAGRGWVWFFWLAAIFNFAIGAAAMLGPTPTVDTRLVAVLVFAFGIIYAVTARDPNRYASVLWAGVFGKVAVVALMVAAGLDDESYGTTAIVLALDLLFAFGFLIFLLTRSEVEDAASASITQE</sequence>
<feature type="transmembrane region" description="Helical" evidence="1">
    <location>
        <begin position="92"/>
        <end position="113"/>
    </location>
</feature>
<keyword evidence="1" id="KW-0812">Transmembrane</keyword>
<dbReference type="EMBL" id="VLLK01000001">
    <property type="protein sequence ID" value="TWJ09019.1"/>
    <property type="molecule type" value="Genomic_DNA"/>
</dbReference>
<protein>
    <submittedName>
        <fullName evidence="2">Uncharacterized protein</fullName>
    </submittedName>
</protein>
<gene>
    <name evidence="2" type="ORF">JN10_0641</name>
</gene>
<feature type="transmembrane region" description="Helical" evidence="1">
    <location>
        <begin position="67"/>
        <end position="86"/>
    </location>
</feature>
<proteinExistence type="predicted"/>
<evidence type="ECO:0000256" key="1">
    <source>
        <dbReference type="SAM" id="Phobius"/>
    </source>
</evidence>
<evidence type="ECO:0000313" key="2">
    <source>
        <dbReference type="EMBL" id="TWJ09019.1"/>
    </source>
</evidence>
<dbReference type="Proteomes" id="UP000320547">
    <property type="component" value="Unassembled WGS sequence"/>
</dbReference>
<comment type="caution">
    <text evidence="2">The sequence shown here is derived from an EMBL/GenBank/DDBJ whole genome shotgun (WGS) entry which is preliminary data.</text>
</comment>
<organism evidence="2 3">
    <name type="scientific">Altererythrobacter ishigakiensis</name>
    <dbReference type="NCBI Taxonomy" id="476157"/>
    <lineage>
        <taxon>Bacteria</taxon>
        <taxon>Pseudomonadati</taxon>
        <taxon>Pseudomonadota</taxon>
        <taxon>Alphaproteobacteria</taxon>
        <taxon>Sphingomonadales</taxon>
        <taxon>Erythrobacteraceae</taxon>
        <taxon>Altererythrobacter</taxon>
    </lineage>
</organism>